<organism evidence="2">
    <name type="scientific">uncultured Thermomicrobiales bacterium</name>
    <dbReference type="NCBI Taxonomy" id="1645740"/>
    <lineage>
        <taxon>Bacteria</taxon>
        <taxon>Pseudomonadati</taxon>
        <taxon>Thermomicrobiota</taxon>
        <taxon>Thermomicrobia</taxon>
        <taxon>Thermomicrobiales</taxon>
        <taxon>environmental samples</taxon>
    </lineage>
</organism>
<protein>
    <submittedName>
        <fullName evidence="2">Uncharacterized protein</fullName>
    </submittedName>
</protein>
<proteinExistence type="predicted"/>
<feature type="compositionally biased region" description="Basic and acidic residues" evidence="1">
    <location>
        <begin position="86"/>
        <end position="102"/>
    </location>
</feature>
<feature type="compositionally biased region" description="Basic and acidic residues" evidence="1">
    <location>
        <begin position="54"/>
        <end position="65"/>
    </location>
</feature>
<feature type="compositionally biased region" description="Basic and acidic residues" evidence="1">
    <location>
        <begin position="199"/>
        <end position="208"/>
    </location>
</feature>
<gene>
    <name evidence="2" type="ORF">AVDCRST_MAG88-791</name>
</gene>
<dbReference type="AlphaFoldDB" id="A0A6J4UK74"/>
<reference evidence="2" key="1">
    <citation type="submission" date="2020-02" db="EMBL/GenBank/DDBJ databases">
        <authorList>
            <person name="Meier V. D."/>
        </authorList>
    </citation>
    <scope>NUCLEOTIDE SEQUENCE</scope>
    <source>
        <strain evidence="2">AVDCRST_MAG88</strain>
    </source>
</reference>
<evidence type="ECO:0000256" key="1">
    <source>
        <dbReference type="SAM" id="MobiDB-lite"/>
    </source>
</evidence>
<name>A0A6J4UK74_9BACT</name>
<evidence type="ECO:0000313" key="2">
    <source>
        <dbReference type="EMBL" id="CAA9551232.1"/>
    </source>
</evidence>
<feature type="non-terminal residue" evidence="2">
    <location>
        <position position="248"/>
    </location>
</feature>
<feature type="compositionally biased region" description="Basic residues" evidence="1">
    <location>
        <begin position="43"/>
        <end position="53"/>
    </location>
</feature>
<feature type="compositionally biased region" description="Low complexity" evidence="1">
    <location>
        <begin position="209"/>
        <end position="222"/>
    </location>
</feature>
<sequence length="248" mass="26245">AARTARPGGDPRLPGALDPPPGLRDQHRGPHLRGRPARPAALRGRRAGRQRVRLQRDLLHRRDPRPGAGQGDAGRPLPGALPPPRLAERFRADRPHRDDAGRGRRSRLRALRPGGALRSALARAAVDGAALPRRALGTGAHLLGARPLSQAGESAVESGLALPGAPRRRLLSGRAPARPAALGGACPAARLRHAGAGRGDTRWREHPRPGGATPPAGRLRPGAPHRRCRRLRLARTARAGAGRARPLL</sequence>
<dbReference type="EMBL" id="CADCWM010000277">
    <property type="protein sequence ID" value="CAA9551232.1"/>
    <property type="molecule type" value="Genomic_DNA"/>
</dbReference>
<feature type="non-terminal residue" evidence="2">
    <location>
        <position position="1"/>
    </location>
</feature>
<accession>A0A6J4UK74</accession>
<feature type="region of interest" description="Disordered" evidence="1">
    <location>
        <begin position="194"/>
        <end position="226"/>
    </location>
</feature>
<feature type="region of interest" description="Disordered" evidence="1">
    <location>
        <begin position="1"/>
        <end position="111"/>
    </location>
</feature>